<dbReference type="PANTHER" id="PTHR30006:SF2">
    <property type="entry name" value="ABC TRANSPORTER SUBSTRATE-BINDING PROTEIN"/>
    <property type="match status" value="1"/>
</dbReference>
<protein>
    <submittedName>
        <fullName evidence="2">ABC-type Fe3+ transport system, periplasmic component (FbpA/afuA)</fullName>
    </submittedName>
</protein>
<gene>
    <name evidence="2" type="ordered locus">TGAM_1016</name>
</gene>
<evidence type="ECO:0000313" key="3">
    <source>
        <dbReference type="Proteomes" id="UP000001488"/>
    </source>
</evidence>
<sequence>MTPMKKIFASLLVFVLVLGLVGSGCIGGGGSSTSSSSSSRSETQISGTIYFYTSIPKDIAVKIADEFQKKYPNVKVEVYRSGASKVMTKLNAEIESGKIIADVVWLADPGNTIYLKNKGVLMKYTPKDADKVPDFAKDPDGYWIAGRFIAPVIAYNTNIVKNPPKKWTDLTDPNYKASLPSPWNKAEGWVAIPNPLYSGAATAWVYGISQKYGWDYFKNARSMGIVVLKSNGAVKNAIIEGQDPIGVTLDYMVRQSMEEGAPINYVYPEDGTVVIPSPIAIMKSTKNPDAAKAFVDFLLSKDVQELLVQYGIIPARTDVTPPKGTPNVSDIPKIDIDWEKLSSQLEDVRNQFSQIMG</sequence>
<dbReference type="InterPro" id="IPR026045">
    <property type="entry name" value="Ferric-bd"/>
</dbReference>
<proteinExistence type="predicted"/>
<dbReference type="Proteomes" id="UP000001488">
    <property type="component" value="Chromosome"/>
</dbReference>
<dbReference type="SUPFAM" id="SSF53850">
    <property type="entry name" value="Periplasmic binding protein-like II"/>
    <property type="match status" value="1"/>
</dbReference>
<dbReference type="Gene3D" id="3.40.190.10">
    <property type="entry name" value="Periplasmic binding protein-like II"/>
    <property type="match status" value="2"/>
</dbReference>
<dbReference type="PATRIC" id="fig|593117.10.peg.1012"/>
<evidence type="ECO:0000313" key="2">
    <source>
        <dbReference type="EMBL" id="ACS33518.1"/>
    </source>
</evidence>
<dbReference type="PaxDb" id="593117-TGAM_1016"/>
<dbReference type="PANTHER" id="PTHR30006">
    <property type="entry name" value="THIAMINE-BINDING PERIPLASMIC PROTEIN-RELATED"/>
    <property type="match status" value="1"/>
</dbReference>
<name>C5A5K6_THEGJ</name>
<dbReference type="GO" id="GO:0015888">
    <property type="term" value="P:thiamine transport"/>
    <property type="evidence" value="ECO:0007669"/>
    <property type="project" value="TreeGrafter"/>
</dbReference>
<dbReference type="PIRSF" id="PIRSF002825">
    <property type="entry name" value="CfbpA"/>
    <property type="match status" value="1"/>
</dbReference>
<evidence type="ECO:0000256" key="1">
    <source>
        <dbReference type="ARBA" id="ARBA00022729"/>
    </source>
</evidence>
<dbReference type="eggNOG" id="arCOG00227">
    <property type="taxonomic scope" value="Archaea"/>
</dbReference>
<reference evidence="2 3" key="1">
    <citation type="journal article" date="2007" name="Genome Biol.">
        <title>Genome analysis and genome-wide proteomics of Thermococcus gammatolerans, the most radioresistant organism known amongst the Archaea.</title>
        <authorList>
            <person name="Zivanovic Y."/>
            <person name="Armengaud J."/>
            <person name="Lagorce A."/>
            <person name="Leplat C."/>
            <person name="Guerin P."/>
            <person name="Dutertre M."/>
            <person name="Anthouard V."/>
            <person name="Forterre P."/>
            <person name="Wincker P."/>
            <person name="Confalonieri F."/>
        </authorList>
    </citation>
    <scope>NUCLEOTIDE SEQUENCE [LARGE SCALE GENOMIC DNA]</scope>
    <source>
        <strain evidence="3">DSM 15229 / JCM 11827 / EJ3</strain>
    </source>
</reference>
<dbReference type="STRING" id="593117.TGAM_1016"/>
<keyword evidence="3" id="KW-1185">Reference proteome</keyword>
<dbReference type="Pfam" id="PF01547">
    <property type="entry name" value="SBP_bac_1"/>
    <property type="match status" value="1"/>
</dbReference>
<dbReference type="GO" id="GO:0030976">
    <property type="term" value="F:thiamine pyrophosphate binding"/>
    <property type="evidence" value="ECO:0007669"/>
    <property type="project" value="TreeGrafter"/>
</dbReference>
<dbReference type="HOGENOM" id="CLU_026974_0_0_2"/>
<dbReference type="InterPro" id="IPR006059">
    <property type="entry name" value="SBP"/>
</dbReference>
<dbReference type="PROSITE" id="PS51257">
    <property type="entry name" value="PROKAR_LIPOPROTEIN"/>
    <property type="match status" value="1"/>
</dbReference>
<keyword evidence="1" id="KW-0732">Signal</keyword>
<dbReference type="AlphaFoldDB" id="C5A5K6"/>
<dbReference type="GO" id="GO:0030975">
    <property type="term" value="F:thiamine binding"/>
    <property type="evidence" value="ECO:0007669"/>
    <property type="project" value="TreeGrafter"/>
</dbReference>
<dbReference type="KEGG" id="tga:TGAM_1016"/>
<dbReference type="EMBL" id="CP001398">
    <property type="protein sequence ID" value="ACS33518.1"/>
    <property type="molecule type" value="Genomic_DNA"/>
</dbReference>
<accession>C5A5K6</accession>
<dbReference type="CDD" id="cd13547">
    <property type="entry name" value="PBP2_Fbp_like_2"/>
    <property type="match status" value="1"/>
</dbReference>
<organism evidence="2 3">
    <name type="scientific">Thermococcus gammatolerans (strain DSM 15229 / JCM 11827 / EJ3)</name>
    <dbReference type="NCBI Taxonomy" id="593117"/>
    <lineage>
        <taxon>Archaea</taxon>
        <taxon>Methanobacteriati</taxon>
        <taxon>Methanobacteriota</taxon>
        <taxon>Thermococci</taxon>
        <taxon>Thermococcales</taxon>
        <taxon>Thermococcaceae</taxon>
        <taxon>Thermococcus</taxon>
    </lineage>
</organism>